<dbReference type="GO" id="GO:0005886">
    <property type="term" value="C:plasma membrane"/>
    <property type="evidence" value="ECO:0007669"/>
    <property type="project" value="UniProtKB-SubCell"/>
</dbReference>
<dbReference type="InterPro" id="IPR003593">
    <property type="entry name" value="AAA+_ATPase"/>
</dbReference>
<keyword evidence="17" id="KW-0966">Cell projection</keyword>
<keyword evidence="4" id="KW-0813">Transport</keyword>
<gene>
    <name evidence="17" type="primary">flhF</name>
    <name evidence="17" type="ORF">ADA01nite_10680</name>
</gene>
<evidence type="ECO:0000259" key="16">
    <source>
        <dbReference type="SMART" id="SM00962"/>
    </source>
</evidence>
<evidence type="ECO:0000256" key="4">
    <source>
        <dbReference type="ARBA" id="ARBA00022448"/>
    </source>
</evidence>
<keyword evidence="5" id="KW-1003">Cell membrane</keyword>
<dbReference type="GO" id="GO:0005047">
    <property type="term" value="F:signal recognition particle binding"/>
    <property type="evidence" value="ECO:0007669"/>
    <property type="project" value="TreeGrafter"/>
</dbReference>
<comment type="subcellular location">
    <subcellularLocation>
        <location evidence="1">Cell membrane</location>
        <topology evidence="1">Peripheral membrane protein</topology>
        <orientation evidence="1">Cytoplasmic side</orientation>
    </subcellularLocation>
</comment>
<keyword evidence="11" id="KW-1006">Bacterial flagellum protein export</keyword>
<keyword evidence="18" id="KW-1185">Reference proteome</keyword>
<evidence type="ECO:0000256" key="8">
    <source>
        <dbReference type="ARBA" id="ARBA00022927"/>
    </source>
</evidence>
<feature type="compositionally biased region" description="Basic and acidic residues" evidence="14">
    <location>
        <begin position="116"/>
        <end position="127"/>
    </location>
</feature>
<keyword evidence="17" id="KW-0282">Flagellum</keyword>
<dbReference type="OrthoDB" id="9778554at2"/>
<dbReference type="GO" id="GO:0015031">
    <property type="term" value="P:protein transport"/>
    <property type="evidence" value="ECO:0007669"/>
    <property type="project" value="UniProtKB-KW"/>
</dbReference>
<dbReference type="PANTHER" id="PTHR43134:SF3">
    <property type="entry name" value="FLAGELLAR BIOSYNTHESIS PROTEIN FLHF"/>
    <property type="match status" value="1"/>
</dbReference>
<evidence type="ECO:0000256" key="5">
    <source>
        <dbReference type="ARBA" id="ARBA00022475"/>
    </source>
</evidence>
<dbReference type="InterPro" id="IPR027417">
    <property type="entry name" value="P-loop_NTPase"/>
</dbReference>
<dbReference type="FunFam" id="3.40.50.300:FF:000695">
    <property type="entry name" value="Flagellar biosynthesis regulator FlhF"/>
    <property type="match status" value="1"/>
</dbReference>
<sequence>MRVKKYVVDSMSDALQQIRTDLGKNAIILNTKPIKTGGFLGMFRKKQIEVIAAIDPNGGDELEHTKKTQRFTAVLPSAPVQPAPVKEDAQSFAQALQAATLQTQPSAPNPAMSARVSEKQNERKDSTVSEELEEMREMLWKIMMADEKQSSLPASFHSLRRRLQSQEVAEDVLASIFERVLRELPAEALQDENKVKRHAKETIIKMIEEASNAHGPLRETTAFVNFIGPTGVGKTTTLAKLAAESTLSRKKKIGMMTSDTYRIAAVEQLKTYANILNVPLKVVYSAEELSSTIERLDGCDVIFMDTAGRNYRNKEYVDEINKLLQSPLPSETFLVLSITAKQGDLEAVVQSFANVKVDKVIFTKTDETGTYGSILNLVIKYKLALSYFTIGQNVPDDIEVATPEKVAALLLGDGYE</sequence>
<comment type="function">
    <text evidence="12">Necessary for flagellar biosynthesis. May be involved in translocation of the flagellum.</text>
</comment>
<keyword evidence="17" id="KW-0969">Cilium</keyword>
<dbReference type="SMART" id="SM00382">
    <property type="entry name" value="AAA"/>
    <property type="match status" value="1"/>
</dbReference>
<evidence type="ECO:0000256" key="11">
    <source>
        <dbReference type="ARBA" id="ARBA00023225"/>
    </source>
</evidence>
<name>A0A511V6S0_9BACL</name>
<evidence type="ECO:0000256" key="12">
    <source>
        <dbReference type="ARBA" id="ARBA00025337"/>
    </source>
</evidence>
<feature type="domain" description="SRP54-type proteins GTP-binding" evidence="16">
    <location>
        <begin position="221"/>
        <end position="412"/>
    </location>
</feature>
<evidence type="ECO:0000256" key="2">
    <source>
        <dbReference type="ARBA" id="ARBA00008531"/>
    </source>
</evidence>
<dbReference type="NCBIfam" id="TIGR03499">
    <property type="entry name" value="FlhF"/>
    <property type="match status" value="1"/>
</dbReference>
<reference evidence="17 18" key="1">
    <citation type="submission" date="2019-07" db="EMBL/GenBank/DDBJ databases">
        <title>Whole genome shotgun sequence of Aneurinibacillus danicus NBRC 102444.</title>
        <authorList>
            <person name="Hosoyama A."/>
            <person name="Uohara A."/>
            <person name="Ohji S."/>
            <person name="Ichikawa N."/>
        </authorList>
    </citation>
    <scope>NUCLEOTIDE SEQUENCE [LARGE SCALE GENOMIC DNA]</scope>
    <source>
        <strain evidence="17 18">NBRC 102444</strain>
    </source>
</reference>
<organism evidence="17 18">
    <name type="scientific">Aneurinibacillus danicus</name>
    <dbReference type="NCBI Taxonomy" id="267746"/>
    <lineage>
        <taxon>Bacteria</taxon>
        <taxon>Bacillati</taxon>
        <taxon>Bacillota</taxon>
        <taxon>Bacilli</taxon>
        <taxon>Bacillales</taxon>
        <taxon>Paenibacillaceae</taxon>
        <taxon>Aneurinibacillus group</taxon>
        <taxon>Aneurinibacillus</taxon>
    </lineage>
</organism>
<keyword evidence="10" id="KW-0472">Membrane</keyword>
<dbReference type="Proteomes" id="UP000321157">
    <property type="component" value="Unassembled WGS sequence"/>
</dbReference>
<comment type="caution">
    <text evidence="17">The sequence shown here is derived from an EMBL/GenBank/DDBJ whole genome shotgun (WGS) entry which is preliminary data.</text>
</comment>
<dbReference type="InterPro" id="IPR020006">
    <property type="entry name" value="FlhF"/>
</dbReference>
<keyword evidence="7" id="KW-1005">Bacterial flagellum biogenesis</keyword>
<dbReference type="Pfam" id="PF00448">
    <property type="entry name" value="SRP54"/>
    <property type="match status" value="1"/>
</dbReference>
<dbReference type="GO" id="GO:0044781">
    <property type="term" value="P:bacterial-type flagellum organization"/>
    <property type="evidence" value="ECO:0007669"/>
    <property type="project" value="UniProtKB-UniRule"/>
</dbReference>
<dbReference type="AlphaFoldDB" id="A0A511V6S0"/>
<evidence type="ECO:0000256" key="6">
    <source>
        <dbReference type="ARBA" id="ARBA00022741"/>
    </source>
</evidence>
<evidence type="ECO:0000259" key="15">
    <source>
        <dbReference type="SMART" id="SM00382"/>
    </source>
</evidence>
<dbReference type="Gene3D" id="1.20.120.1380">
    <property type="entry name" value="Flagellar FlhF biosynthesis protein, N domain"/>
    <property type="match status" value="1"/>
</dbReference>
<keyword evidence="9" id="KW-0342">GTP-binding</keyword>
<dbReference type="GO" id="GO:0005525">
    <property type="term" value="F:GTP binding"/>
    <property type="evidence" value="ECO:0007669"/>
    <property type="project" value="UniProtKB-UniRule"/>
</dbReference>
<dbReference type="GO" id="GO:0006614">
    <property type="term" value="P:SRP-dependent cotranslational protein targeting to membrane"/>
    <property type="evidence" value="ECO:0007669"/>
    <property type="project" value="UniProtKB-UniRule"/>
</dbReference>
<accession>A0A511V6S0</accession>
<dbReference type="SMART" id="SM00962">
    <property type="entry name" value="SRP54"/>
    <property type="match status" value="1"/>
</dbReference>
<dbReference type="EMBL" id="BJXX01000049">
    <property type="protein sequence ID" value="GEN33608.1"/>
    <property type="molecule type" value="Genomic_DNA"/>
</dbReference>
<evidence type="ECO:0000313" key="17">
    <source>
        <dbReference type="EMBL" id="GEN33608.1"/>
    </source>
</evidence>
<protein>
    <recommendedName>
        <fullName evidence="3 13">Flagellar biosynthesis protein FlhF</fullName>
    </recommendedName>
</protein>
<keyword evidence="8" id="KW-0653">Protein transport</keyword>
<evidence type="ECO:0000256" key="3">
    <source>
        <dbReference type="ARBA" id="ARBA00014919"/>
    </source>
</evidence>
<feature type="region of interest" description="Disordered" evidence="14">
    <location>
        <begin position="101"/>
        <end position="131"/>
    </location>
</feature>
<keyword evidence="6" id="KW-0547">Nucleotide-binding</keyword>
<evidence type="ECO:0000256" key="7">
    <source>
        <dbReference type="ARBA" id="ARBA00022795"/>
    </source>
</evidence>
<comment type="similarity">
    <text evidence="2">Belongs to the GTP-binding SRP family.</text>
</comment>
<feature type="domain" description="AAA+ ATPase" evidence="15">
    <location>
        <begin position="220"/>
        <end position="385"/>
    </location>
</feature>
<dbReference type="RefSeq" id="WP_146808939.1">
    <property type="nucleotide sequence ID" value="NZ_BJXX01000049.1"/>
</dbReference>
<dbReference type="InterPro" id="IPR047040">
    <property type="entry name" value="FlhF__GTPase_dom"/>
</dbReference>
<evidence type="ECO:0000256" key="14">
    <source>
        <dbReference type="SAM" id="MobiDB-lite"/>
    </source>
</evidence>
<evidence type="ECO:0000256" key="1">
    <source>
        <dbReference type="ARBA" id="ARBA00004413"/>
    </source>
</evidence>
<proteinExistence type="inferred from homology"/>
<dbReference type="Gene3D" id="3.40.50.300">
    <property type="entry name" value="P-loop containing nucleotide triphosphate hydrolases"/>
    <property type="match status" value="1"/>
</dbReference>
<dbReference type="PANTHER" id="PTHR43134">
    <property type="entry name" value="SIGNAL RECOGNITION PARTICLE RECEPTOR SUBUNIT ALPHA"/>
    <property type="match status" value="1"/>
</dbReference>
<dbReference type="InterPro" id="IPR000897">
    <property type="entry name" value="SRP54_GTPase_dom"/>
</dbReference>
<evidence type="ECO:0000256" key="9">
    <source>
        <dbReference type="ARBA" id="ARBA00023134"/>
    </source>
</evidence>
<evidence type="ECO:0000256" key="13">
    <source>
        <dbReference type="NCBIfam" id="TIGR03499"/>
    </source>
</evidence>
<dbReference type="GO" id="GO:0003924">
    <property type="term" value="F:GTPase activity"/>
    <property type="evidence" value="ECO:0007669"/>
    <property type="project" value="UniProtKB-UniRule"/>
</dbReference>
<dbReference type="CDD" id="cd17873">
    <property type="entry name" value="FlhF"/>
    <property type="match status" value="1"/>
</dbReference>
<evidence type="ECO:0000313" key="18">
    <source>
        <dbReference type="Proteomes" id="UP000321157"/>
    </source>
</evidence>
<evidence type="ECO:0000256" key="10">
    <source>
        <dbReference type="ARBA" id="ARBA00023136"/>
    </source>
</evidence>
<dbReference type="SUPFAM" id="SSF52540">
    <property type="entry name" value="P-loop containing nucleoside triphosphate hydrolases"/>
    <property type="match status" value="1"/>
</dbReference>